<organism evidence="2 3">
    <name type="scientific">Decorospora gaudefroyi</name>
    <dbReference type="NCBI Taxonomy" id="184978"/>
    <lineage>
        <taxon>Eukaryota</taxon>
        <taxon>Fungi</taxon>
        <taxon>Dikarya</taxon>
        <taxon>Ascomycota</taxon>
        <taxon>Pezizomycotina</taxon>
        <taxon>Dothideomycetes</taxon>
        <taxon>Pleosporomycetidae</taxon>
        <taxon>Pleosporales</taxon>
        <taxon>Pleosporineae</taxon>
        <taxon>Pleosporaceae</taxon>
        <taxon>Decorospora</taxon>
    </lineage>
</organism>
<accession>A0A6A5K9G6</accession>
<evidence type="ECO:0000256" key="1">
    <source>
        <dbReference type="SAM" id="MobiDB-lite"/>
    </source>
</evidence>
<keyword evidence="3" id="KW-1185">Reference proteome</keyword>
<feature type="region of interest" description="Disordered" evidence="1">
    <location>
        <begin position="70"/>
        <end position="99"/>
    </location>
</feature>
<proteinExistence type="predicted"/>
<evidence type="ECO:0000313" key="2">
    <source>
        <dbReference type="EMBL" id="KAF1831084.1"/>
    </source>
</evidence>
<dbReference type="EMBL" id="ML975374">
    <property type="protein sequence ID" value="KAF1831084.1"/>
    <property type="molecule type" value="Genomic_DNA"/>
</dbReference>
<protein>
    <submittedName>
        <fullName evidence="2">Uncharacterized protein</fullName>
    </submittedName>
</protein>
<dbReference type="AlphaFoldDB" id="A0A6A5K9G6"/>
<sequence>MPGRHLSEREDSTCRFLISAPPPSTSSREAATGLIHAPRPSRVSGWATQTGLLLLLCPSALVTPRDEPAPCSHCRDGSPLRSGPEVGARRPTQTVEEGGWELSTPPLLVVSKRNQLGITDDCPVCNGNADARGRLQPQGWTNHLSRMGKRHSHTRQAHQGRALYEPREWRFARCLACCVGASALITVSHMPLRSYPNGCLAVETTITVPRRQFAGARDGTAMHVVRREKMRLLFFSMHADPEYLSLRPELLDVVSLRLSRCYSAQPQTRISDRLATIVSEGKSQAVRLRPLASAGWYKWTDEVKPSLVSASQGYTGPLKTLESKGR</sequence>
<evidence type="ECO:0000313" key="3">
    <source>
        <dbReference type="Proteomes" id="UP000800040"/>
    </source>
</evidence>
<name>A0A6A5K9G6_9PLEO</name>
<gene>
    <name evidence="2" type="ORF">BDW02DRAFT_582358</name>
</gene>
<dbReference type="Proteomes" id="UP000800040">
    <property type="component" value="Unassembled WGS sequence"/>
</dbReference>
<reference evidence="2" key="1">
    <citation type="submission" date="2020-01" db="EMBL/GenBank/DDBJ databases">
        <authorList>
            <consortium name="DOE Joint Genome Institute"/>
            <person name="Haridas S."/>
            <person name="Albert R."/>
            <person name="Binder M."/>
            <person name="Bloem J."/>
            <person name="Labutti K."/>
            <person name="Salamov A."/>
            <person name="Andreopoulos B."/>
            <person name="Baker S.E."/>
            <person name="Barry K."/>
            <person name="Bills G."/>
            <person name="Bluhm B.H."/>
            <person name="Cannon C."/>
            <person name="Castanera R."/>
            <person name="Culley D.E."/>
            <person name="Daum C."/>
            <person name="Ezra D."/>
            <person name="Gonzalez J.B."/>
            <person name="Henrissat B."/>
            <person name="Kuo A."/>
            <person name="Liang C."/>
            <person name="Lipzen A."/>
            <person name="Lutzoni F."/>
            <person name="Magnuson J."/>
            <person name="Mondo S."/>
            <person name="Nolan M."/>
            <person name="Ohm R."/>
            <person name="Pangilinan J."/>
            <person name="Park H.-J."/>
            <person name="Ramirez L."/>
            <person name="Alfaro M."/>
            <person name="Sun H."/>
            <person name="Tritt A."/>
            <person name="Yoshinaga Y."/>
            <person name="Zwiers L.-H."/>
            <person name="Turgeon B.G."/>
            <person name="Goodwin S.B."/>
            <person name="Spatafora J.W."/>
            <person name="Crous P.W."/>
            <person name="Grigoriev I.V."/>
        </authorList>
    </citation>
    <scope>NUCLEOTIDE SEQUENCE</scope>
    <source>
        <strain evidence="2">P77</strain>
    </source>
</reference>